<evidence type="ECO:0000259" key="1">
    <source>
        <dbReference type="Pfam" id="PF13456"/>
    </source>
</evidence>
<protein>
    <recommendedName>
        <fullName evidence="5">Reverse transcriptase zinc-binding domain-containing protein</fullName>
    </recommendedName>
</protein>
<dbReference type="PANTHER" id="PTHR47723">
    <property type="entry name" value="OS05G0353850 PROTEIN"/>
    <property type="match status" value="1"/>
</dbReference>
<comment type="caution">
    <text evidence="3">The sequence shown here is derived from an EMBL/GenBank/DDBJ whole genome shotgun (WGS) entry which is preliminary data.</text>
</comment>
<reference evidence="3" key="1">
    <citation type="submission" date="2023-02" db="EMBL/GenBank/DDBJ databases">
        <title>Genome of toxic invasive species Heracleum sosnowskyi carries increased number of genes despite the absence of recent whole-genome duplications.</title>
        <authorList>
            <person name="Schelkunov M."/>
            <person name="Shtratnikova V."/>
            <person name="Makarenko M."/>
            <person name="Klepikova A."/>
            <person name="Omelchenko D."/>
            <person name="Novikova G."/>
            <person name="Obukhova E."/>
            <person name="Bogdanov V."/>
            <person name="Penin A."/>
            <person name="Logacheva M."/>
        </authorList>
    </citation>
    <scope>NUCLEOTIDE SEQUENCE</scope>
    <source>
        <strain evidence="3">Hsosn_3</strain>
        <tissue evidence="3">Leaf</tissue>
    </source>
</reference>
<dbReference type="Gene3D" id="3.30.420.10">
    <property type="entry name" value="Ribonuclease H-like superfamily/Ribonuclease H"/>
    <property type="match status" value="1"/>
</dbReference>
<gene>
    <name evidence="3" type="ORF">POM88_042519</name>
</gene>
<dbReference type="InterPro" id="IPR002156">
    <property type="entry name" value="RNaseH_domain"/>
</dbReference>
<dbReference type="SUPFAM" id="SSF53098">
    <property type="entry name" value="Ribonuclease H-like"/>
    <property type="match status" value="1"/>
</dbReference>
<dbReference type="AlphaFoldDB" id="A0AAD8HIJ9"/>
<dbReference type="InterPro" id="IPR026960">
    <property type="entry name" value="RVT-Znf"/>
</dbReference>
<evidence type="ECO:0000313" key="3">
    <source>
        <dbReference type="EMBL" id="KAK1366958.1"/>
    </source>
</evidence>
<dbReference type="EMBL" id="JAUIZM010000009">
    <property type="protein sequence ID" value="KAK1366958.1"/>
    <property type="molecule type" value="Genomic_DNA"/>
</dbReference>
<reference evidence="3" key="2">
    <citation type="submission" date="2023-05" db="EMBL/GenBank/DDBJ databases">
        <authorList>
            <person name="Schelkunov M.I."/>
        </authorList>
    </citation>
    <scope>NUCLEOTIDE SEQUENCE</scope>
    <source>
        <strain evidence="3">Hsosn_3</strain>
        <tissue evidence="3">Leaf</tissue>
    </source>
</reference>
<evidence type="ECO:0008006" key="5">
    <source>
        <dbReference type="Google" id="ProtNLM"/>
    </source>
</evidence>
<dbReference type="GO" id="GO:0004523">
    <property type="term" value="F:RNA-DNA hybrid ribonuclease activity"/>
    <property type="evidence" value="ECO:0007669"/>
    <property type="project" value="InterPro"/>
</dbReference>
<name>A0AAD8HIJ9_9APIA</name>
<evidence type="ECO:0000313" key="4">
    <source>
        <dbReference type="Proteomes" id="UP001237642"/>
    </source>
</evidence>
<organism evidence="3 4">
    <name type="scientific">Heracleum sosnowskyi</name>
    <dbReference type="NCBI Taxonomy" id="360622"/>
    <lineage>
        <taxon>Eukaryota</taxon>
        <taxon>Viridiplantae</taxon>
        <taxon>Streptophyta</taxon>
        <taxon>Embryophyta</taxon>
        <taxon>Tracheophyta</taxon>
        <taxon>Spermatophyta</taxon>
        <taxon>Magnoliopsida</taxon>
        <taxon>eudicotyledons</taxon>
        <taxon>Gunneridae</taxon>
        <taxon>Pentapetalae</taxon>
        <taxon>asterids</taxon>
        <taxon>campanulids</taxon>
        <taxon>Apiales</taxon>
        <taxon>Apiaceae</taxon>
        <taxon>Apioideae</taxon>
        <taxon>apioid superclade</taxon>
        <taxon>Tordylieae</taxon>
        <taxon>Tordyliinae</taxon>
        <taxon>Heracleum</taxon>
    </lineage>
</organism>
<proteinExistence type="predicted"/>
<dbReference type="InterPro" id="IPR044730">
    <property type="entry name" value="RNase_H-like_dom_plant"/>
</dbReference>
<feature type="domain" description="RNase H type-1" evidence="1">
    <location>
        <begin position="283"/>
        <end position="405"/>
    </location>
</feature>
<dbReference type="Pfam" id="PF13456">
    <property type="entry name" value="RVT_3"/>
    <property type="match status" value="1"/>
</dbReference>
<dbReference type="Proteomes" id="UP001237642">
    <property type="component" value="Unassembled WGS sequence"/>
</dbReference>
<accession>A0AAD8HIJ9</accession>
<feature type="domain" description="Reverse transcriptase zinc-binding" evidence="2">
    <location>
        <begin position="77"/>
        <end position="164"/>
    </location>
</feature>
<dbReference type="PANTHER" id="PTHR47723:SF19">
    <property type="entry name" value="POLYNUCLEOTIDYL TRANSFERASE, RIBONUCLEASE H-LIKE SUPERFAMILY PROTEIN"/>
    <property type="match status" value="1"/>
</dbReference>
<dbReference type="CDD" id="cd06222">
    <property type="entry name" value="RNase_H_like"/>
    <property type="match status" value="1"/>
</dbReference>
<sequence length="417" mass="48041">MAKAFPKLYSLSLFKHASLKQFLDVIRNPRVSETQLWKRNLRCWEQVEIPKLLSHASNFIPCQRKDQMMWAITNKPFNVKDCYDILSGGNQIAFGAYNLIWSLKIPPKVHYFLWSLLSDSLPTAHLLQKRFKGNLILSKCVICHNSDETQDHIFWGCEYATWAWHFVEVWWEVKVSKNNFWSSFHKFKSPSVKAAWGIVLAATLWTIWLSRNQTVFENNKLGRKALEDLLLLRTLHWCESVMLLDQSQSNIWASNPAGLILSNSKTVKKNLWTENSSLMGFIDGSWKKRVNQDDIAGIGGHLHDREGNMILMFSGPVSTTSALVSEMEALWFLLEKINNSPWSQSKVMIHSDCQELIDIIQESKFSNNSHWLLSKDLLSLMGSINFELIKIPRMLNDNADSLATRGAMRTSMIVSWC</sequence>
<dbReference type="Pfam" id="PF13966">
    <property type="entry name" value="zf-RVT"/>
    <property type="match status" value="1"/>
</dbReference>
<evidence type="ECO:0000259" key="2">
    <source>
        <dbReference type="Pfam" id="PF13966"/>
    </source>
</evidence>
<dbReference type="InterPro" id="IPR053151">
    <property type="entry name" value="RNase_H-like"/>
</dbReference>
<dbReference type="InterPro" id="IPR012337">
    <property type="entry name" value="RNaseH-like_sf"/>
</dbReference>
<dbReference type="InterPro" id="IPR036397">
    <property type="entry name" value="RNaseH_sf"/>
</dbReference>
<keyword evidence="4" id="KW-1185">Reference proteome</keyword>
<dbReference type="GO" id="GO:0003676">
    <property type="term" value="F:nucleic acid binding"/>
    <property type="evidence" value="ECO:0007669"/>
    <property type="project" value="InterPro"/>
</dbReference>